<comment type="caution">
    <text evidence="2">The sequence shown here is derived from an EMBL/GenBank/DDBJ whole genome shotgun (WGS) entry which is preliminary data.</text>
</comment>
<reference evidence="2 3" key="1">
    <citation type="submission" date="2024-06" db="EMBL/GenBank/DDBJ databases">
        <authorList>
            <person name="Pan Q."/>
            <person name="Wen M."/>
            <person name="Jouanno E."/>
            <person name="Zahm M."/>
            <person name="Klopp C."/>
            <person name="Cabau C."/>
            <person name="Louis A."/>
            <person name="Berthelot C."/>
            <person name="Parey E."/>
            <person name="Roest Crollius H."/>
            <person name="Montfort J."/>
            <person name="Robinson-Rechavi M."/>
            <person name="Bouchez O."/>
            <person name="Lampietro C."/>
            <person name="Lopez Roques C."/>
            <person name="Donnadieu C."/>
            <person name="Postlethwait J."/>
            <person name="Bobe J."/>
            <person name="Verreycken H."/>
            <person name="Guiguen Y."/>
        </authorList>
    </citation>
    <scope>NUCLEOTIDE SEQUENCE [LARGE SCALE GENOMIC DNA]</scope>
    <source>
        <strain evidence="2">Up_M1</strain>
        <tissue evidence="2">Testis</tissue>
    </source>
</reference>
<feature type="compositionally biased region" description="Basic and acidic residues" evidence="1">
    <location>
        <begin position="347"/>
        <end position="356"/>
    </location>
</feature>
<accession>A0ABD0XRH5</accession>
<dbReference type="Proteomes" id="UP001557470">
    <property type="component" value="Unassembled WGS sequence"/>
</dbReference>
<keyword evidence="3" id="KW-1185">Reference proteome</keyword>
<dbReference type="PANTHER" id="PTHR33504:SF1">
    <property type="entry name" value="FAMILY WITH SEQUENCE SIMILARITY 90, MEMBER A1B"/>
    <property type="match status" value="1"/>
</dbReference>
<dbReference type="PROSITE" id="PS50096">
    <property type="entry name" value="IQ"/>
    <property type="match status" value="1"/>
</dbReference>
<dbReference type="PANTHER" id="PTHR33504">
    <property type="entry name" value="NADH DEHYDROGENASE (UBIQUINONE) 1 BETA SUBCOMPLEX, 4"/>
    <property type="match status" value="1"/>
</dbReference>
<proteinExistence type="predicted"/>
<dbReference type="EMBL" id="JAGEUA010000003">
    <property type="protein sequence ID" value="KAL0993996.1"/>
    <property type="molecule type" value="Genomic_DNA"/>
</dbReference>
<evidence type="ECO:0000313" key="3">
    <source>
        <dbReference type="Proteomes" id="UP001557470"/>
    </source>
</evidence>
<gene>
    <name evidence="2" type="ORF">UPYG_G00116540</name>
</gene>
<feature type="region of interest" description="Disordered" evidence="1">
    <location>
        <begin position="287"/>
        <end position="308"/>
    </location>
</feature>
<sequence length="363" mass="41164">MDSNNMEQHVFAALKIQKFWRAYQDRRLFKLMLLTVRDAEHCLASAILWQISPREADLVRDPSMQCKVRFRFSGSQFPPVIVFKIFHLGGQRQYISGKRVFRTSNEATTDACRMMGNRIFINHIIADEIQWEGRIIADTSDITCMRDFMQYSSHLDKLPAYLGGRANSWRTLSLQGFPQNILQWDCKEVGRKGIVASARKQELMLSYPQVPCTLIPPWMLRAPAGPPYSVVSTATCATQPGASYTPLPSTRRSARARFTAAHMRHLYISGSTLKDENIEVTEKRCNNMTTEPGNRQVKDTEGSNVKPKAPRIVVPTGLEGYSEAARPASTNPRLNPARVWGNRTAWKSRDGERPTRTTESVLQ</sequence>
<dbReference type="AlphaFoldDB" id="A0ABD0XRH5"/>
<feature type="region of interest" description="Disordered" evidence="1">
    <location>
        <begin position="323"/>
        <end position="363"/>
    </location>
</feature>
<name>A0ABD0XRH5_UMBPY</name>
<evidence type="ECO:0000313" key="2">
    <source>
        <dbReference type="EMBL" id="KAL0993996.1"/>
    </source>
</evidence>
<protein>
    <submittedName>
        <fullName evidence="2">Uncharacterized protein</fullName>
    </submittedName>
</protein>
<dbReference type="Pfam" id="PF00612">
    <property type="entry name" value="IQ"/>
    <property type="match status" value="1"/>
</dbReference>
<evidence type="ECO:0000256" key="1">
    <source>
        <dbReference type="SAM" id="MobiDB-lite"/>
    </source>
</evidence>
<organism evidence="2 3">
    <name type="scientific">Umbra pygmaea</name>
    <name type="common">Eastern mudminnow</name>
    <dbReference type="NCBI Taxonomy" id="75934"/>
    <lineage>
        <taxon>Eukaryota</taxon>
        <taxon>Metazoa</taxon>
        <taxon>Chordata</taxon>
        <taxon>Craniata</taxon>
        <taxon>Vertebrata</taxon>
        <taxon>Euteleostomi</taxon>
        <taxon>Actinopterygii</taxon>
        <taxon>Neopterygii</taxon>
        <taxon>Teleostei</taxon>
        <taxon>Protacanthopterygii</taxon>
        <taxon>Esociformes</taxon>
        <taxon>Umbridae</taxon>
        <taxon>Umbra</taxon>
    </lineage>
</organism>
<dbReference type="InterPro" id="IPR000048">
    <property type="entry name" value="IQ_motif_EF-hand-BS"/>
</dbReference>